<name>A0AA42J1S7_9FIRM</name>
<dbReference type="Proteomes" id="UP001169242">
    <property type="component" value="Unassembled WGS sequence"/>
</dbReference>
<accession>A0AA42J1S7</accession>
<dbReference type="InterPro" id="IPR019657">
    <property type="entry name" value="ComFB"/>
</dbReference>
<proteinExistence type="predicted"/>
<reference evidence="1" key="1">
    <citation type="journal article" date="2023" name="Int. J. Syst. Evol. Microbiol.">
        <title>&lt;i&gt;Holtiella tumoricola&lt;/i&gt; gen. nov. sp. nov., isolated from a human clinical sample.</title>
        <authorList>
            <person name="Allen-Vercoe E."/>
            <person name="Daigneault M.C."/>
            <person name="Vancuren S.J."/>
            <person name="Cochrane K."/>
            <person name="O'Neal L.L."/>
            <person name="Sankaranarayanan K."/>
            <person name="Lawson P.A."/>
        </authorList>
    </citation>
    <scope>NUCLEOTIDE SEQUENCE</scope>
    <source>
        <strain evidence="1">CC70A</strain>
    </source>
</reference>
<keyword evidence="2" id="KW-1185">Reference proteome</keyword>
<dbReference type="Pfam" id="PF10719">
    <property type="entry name" value="ComFB"/>
    <property type="match status" value="1"/>
</dbReference>
<dbReference type="RefSeq" id="WP_053985152.1">
    <property type="nucleotide sequence ID" value="NZ_JAQIFT010000048.1"/>
</dbReference>
<evidence type="ECO:0000313" key="2">
    <source>
        <dbReference type="Proteomes" id="UP001169242"/>
    </source>
</evidence>
<protein>
    <submittedName>
        <fullName evidence="1">Late competence development ComFB family protein</fullName>
    </submittedName>
</protein>
<organism evidence="1 2">
    <name type="scientific">Holtiella tumoricola</name>
    <dbReference type="NCBI Taxonomy" id="3018743"/>
    <lineage>
        <taxon>Bacteria</taxon>
        <taxon>Bacillati</taxon>
        <taxon>Bacillota</taxon>
        <taxon>Clostridia</taxon>
        <taxon>Lachnospirales</taxon>
        <taxon>Cellulosilyticaceae</taxon>
        <taxon>Holtiella</taxon>
    </lineage>
</organism>
<sequence length="90" mass="10109">MEGIKNYTEDIVELILNSVLDEYKDICKCDYCKRDIAAIALNSLPTYYGSTKKGEVIAKSHLLSSQMEIDVIAAITKGVEKVSRDVRHDK</sequence>
<gene>
    <name evidence="1" type="ORF">PBV87_13390</name>
</gene>
<dbReference type="EMBL" id="JAQIFT010000048">
    <property type="protein sequence ID" value="MDA3732481.1"/>
    <property type="molecule type" value="Genomic_DNA"/>
</dbReference>
<dbReference type="AlphaFoldDB" id="A0AA42J1S7"/>
<comment type="caution">
    <text evidence="1">The sequence shown here is derived from an EMBL/GenBank/DDBJ whole genome shotgun (WGS) entry which is preliminary data.</text>
</comment>
<evidence type="ECO:0000313" key="1">
    <source>
        <dbReference type="EMBL" id="MDA3732481.1"/>
    </source>
</evidence>